<dbReference type="SUPFAM" id="SSF48113">
    <property type="entry name" value="Heme-dependent peroxidases"/>
    <property type="match status" value="1"/>
</dbReference>
<keyword evidence="22" id="KW-0472">Membrane</keyword>
<feature type="domain" description="Plant heme peroxidase family profile" evidence="24">
    <location>
        <begin position="22"/>
        <end position="323"/>
    </location>
</feature>
<dbReference type="AlphaFoldDB" id="A0A6L2NNW5"/>
<feature type="binding site" evidence="18">
    <location>
        <position position="71"/>
    </location>
    <ligand>
        <name>Ca(2+)</name>
        <dbReference type="ChEBI" id="CHEBI:29108"/>
        <label>1</label>
    </ligand>
</feature>
<keyword evidence="11" id="KW-0325">Glycoprotein</keyword>
<feature type="transmembrane region" description="Helical" evidence="22">
    <location>
        <begin position="380"/>
        <end position="400"/>
    </location>
</feature>
<evidence type="ECO:0000256" key="14">
    <source>
        <dbReference type="ARBA" id="ARBA00079703"/>
    </source>
</evidence>
<evidence type="ECO:0000256" key="6">
    <source>
        <dbReference type="ARBA" id="ARBA00022723"/>
    </source>
</evidence>
<evidence type="ECO:0000256" key="12">
    <source>
        <dbReference type="ARBA" id="ARBA00059171"/>
    </source>
</evidence>
<feature type="binding site" evidence="18">
    <location>
        <position position="67"/>
    </location>
    <ligand>
        <name>Ca(2+)</name>
        <dbReference type="ChEBI" id="CHEBI:29108"/>
        <label>1</label>
    </ligand>
</feature>
<comment type="cofactor">
    <cofactor evidence="18">
        <name>Ca(2+)</name>
        <dbReference type="ChEBI" id="CHEBI:29108"/>
    </cofactor>
    <text evidence="18">Binds 2 calcium ions per subunit.</text>
</comment>
<feature type="signal peptide" evidence="23">
    <location>
        <begin position="1"/>
        <end position="21"/>
    </location>
</feature>
<dbReference type="Gene3D" id="1.10.420.10">
    <property type="entry name" value="Peroxidase, domain 2"/>
    <property type="match status" value="1"/>
</dbReference>
<dbReference type="PANTHER" id="PTHR31388:SF34">
    <property type="entry name" value="PEROXIDASE 10"/>
    <property type="match status" value="1"/>
</dbReference>
<evidence type="ECO:0000256" key="8">
    <source>
        <dbReference type="ARBA" id="ARBA00023002"/>
    </source>
</evidence>
<keyword evidence="6 18" id="KW-0479">Metal-binding</keyword>
<dbReference type="EMBL" id="BKCJ010009381">
    <property type="protein sequence ID" value="GEU86692.1"/>
    <property type="molecule type" value="Genomic_DNA"/>
</dbReference>
<evidence type="ECO:0000256" key="10">
    <source>
        <dbReference type="ARBA" id="ARBA00023157"/>
    </source>
</evidence>
<keyword evidence="8" id="KW-0560">Oxidoreductase</keyword>
<evidence type="ECO:0000256" key="11">
    <source>
        <dbReference type="ARBA" id="ARBA00023180"/>
    </source>
</evidence>
<keyword evidence="10 20" id="KW-1015">Disulfide bond</keyword>
<dbReference type="GO" id="GO:0140825">
    <property type="term" value="F:lactoperoxidase activity"/>
    <property type="evidence" value="ECO:0007669"/>
    <property type="project" value="UniProtKB-EC"/>
</dbReference>
<feature type="site" description="Transition state stabilizer" evidence="19">
    <location>
        <position position="59"/>
    </location>
</feature>
<dbReference type="InterPro" id="IPR000823">
    <property type="entry name" value="Peroxidase_pln"/>
</dbReference>
<feature type="binding site" evidence="18">
    <location>
        <position position="251"/>
    </location>
    <ligand>
        <name>Ca(2+)</name>
        <dbReference type="ChEBI" id="CHEBI:29108"/>
        <label>2</label>
    </ligand>
</feature>
<dbReference type="PRINTS" id="PR00458">
    <property type="entry name" value="PEROXIDASE"/>
</dbReference>
<dbReference type="PROSITE" id="PS00435">
    <property type="entry name" value="PEROXIDASE_1"/>
    <property type="match status" value="1"/>
</dbReference>
<evidence type="ECO:0000256" key="3">
    <source>
        <dbReference type="ARBA" id="ARBA00012313"/>
    </source>
</evidence>
<evidence type="ECO:0000256" key="9">
    <source>
        <dbReference type="ARBA" id="ARBA00023004"/>
    </source>
</evidence>
<dbReference type="Pfam" id="PF00141">
    <property type="entry name" value="peroxidase"/>
    <property type="match status" value="1"/>
</dbReference>
<feature type="binding site" evidence="17">
    <location>
        <position position="160"/>
    </location>
    <ligand>
        <name>substrate</name>
    </ligand>
</feature>
<feature type="binding site" description="axial binding residue" evidence="18">
    <location>
        <position position="190"/>
    </location>
    <ligand>
        <name>heme b</name>
        <dbReference type="ChEBI" id="CHEBI:60344"/>
    </ligand>
    <ligandPart>
        <name>Fe</name>
        <dbReference type="ChEBI" id="CHEBI:18248"/>
    </ligandPart>
</feature>
<gene>
    <name evidence="25" type="ORF">Tci_058670</name>
</gene>
<dbReference type="FunFam" id="1.10.420.10:FF:000001">
    <property type="entry name" value="Peroxidase"/>
    <property type="match status" value="1"/>
</dbReference>
<feature type="disulfide bond" evidence="20">
    <location>
        <begin position="197"/>
        <end position="229"/>
    </location>
</feature>
<evidence type="ECO:0000256" key="1">
    <source>
        <dbReference type="ARBA" id="ARBA00000189"/>
    </source>
</evidence>
<feature type="active site" description="Proton acceptor" evidence="16">
    <location>
        <position position="63"/>
    </location>
</feature>
<evidence type="ECO:0000259" key="24">
    <source>
        <dbReference type="PROSITE" id="PS50873"/>
    </source>
</evidence>
<feature type="compositionally biased region" description="Basic and acidic residues" evidence="21">
    <location>
        <begin position="475"/>
        <end position="485"/>
    </location>
</feature>
<dbReference type="CDD" id="cd00693">
    <property type="entry name" value="secretory_peroxidase"/>
    <property type="match status" value="1"/>
</dbReference>
<accession>A0A6L2NNW5</accession>
<feature type="region of interest" description="Disordered" evidence="21">
    <location>
        <begin position="339"/>
        <end position="371"/>
    </location>
</feature>
<evidence type="ECO:0000256" key="13">
    <source>
        <dbReference type="ARBA" id="ARBA00068503"/>
    </source>
</evidence>
<evidence type="ECO:0000256" key="19">
    <source>
        <dbReference type="PIRSR" id="PIRSR600823-4"/>
    </source>
</evidence>
<dbReference type="GO" id="GO:0006979">
    <property type="term" value="P:response to oxidative stress"/>
    <property type="evidence" value="ECO:0007669"/>
    <property type="project" value="InterPro"/>
</dbReference>
<keyword evidence="23" id="KW-0732">Signal</keyword>
<evidence type="ECO:0000256" key="15">
    <source>
        <dbReference type="ARBA" id="ARBA00080197"/>
    </source>
</evidence>
<evidence type="ECO:0000256" key="16">
    <source>
        <dbReference type="PIRSR" id="PIRSR600823-1"/>
    </source>
</evidence>
<feature type="binding site" evidence="18">
    <location>
        <position position="64"/>
    </location>
    <ligand>
        <name>Ca(2+)</name>
        <dbReference type="ChEBI" id="CHEBI:29108"/>
        <label>1</label>
    </ligand>
</feature>
<sequence length="485" mass="52971">MNQKNVIIAFLVSCSLLLANGQLDYYYYYSSCPNLQMIVKYGVWAAMKNDTRIAASLLRLHFHDCFVNGCDGSILLNDRKTFKGEQKAGPNINSIRGYEVIDNIKADVERACPSTVSCVDILTLAATEAVVLSGGPNWPVALGRRDGVTANLKAANTNLPSPFEPLANITAKFAAVGLDIRDVVVLSGAHTIGLAQCFTFKNRLFDFKGTGLPDPNLDTSLATSLKTSCPNVDNSNSNLNSLDLVTTYQFDNAYYKNLMSNAGLLESDQALMGHPLTASMVKDYSMYPYLFYKDFATSMVKLGNIGIITGQNGQVRIKCGEFDFWIGILKKNSLKKYEKPMHKETSTTPTLDPNQQQQPPPYPQVIQQQSYKQHSGHGSVGPVIGALAVIMVLGAIAIMIGRLCSGRRVMGHVQYDFEGWAETKCATCIDGRVGPPPVTAPVVVVVEEAQADEEMGHVEGDPEGHVEEVASQQQEAHEEHNLHES</sequence>
<evidence type="ECO:0000256" key="5">
    <source>
        <dbReference type="ARBA" id="ARBA00022617"/>
    </source>
</evidence>
<dbReference type="InterPro" id="IPR019794">
    <property type="entry name" value="Peroxidases_AS"/>
</dbReference>
<keyword evidence="7 18" id="KW-0106">Calcium</keyword>
<keyword evidence="5" id="KW-0349">Heme</keyword>
<keyword evidence="4 25" id="KW-0575">Peroxidase</keyword>
<dbReference type="GO" id="GO:0042744">
    <property type="term" value="P:hydrogen peroxide catabolic process"/>
    <property type="evidence" value="ECO:0007669"/>
    <property type="project" value="InterPro"/>
</dbReference>
<feature type="binding site" evidence="18">
    <location>
        <position position="243"/>
    </location>
    <ligand>
        <name>Ca(2+)</name>
        <dbReference type="ChEBI" id="CHEBI:29108"/>
        <label>2</label>
    </ligand>
</feature>
<feature type="disulfide bond" evidence="20">
    <location>
        <begin position="118"/>
        <end position="319"/>
    </location>
</feature>
<dbReference type="GO" id="GO:0046872">
    <property type="term" value="F:metal ion binding"/>
    <property type="evidence" value="ECO:0007669"/>
    <property type="project" value="UniProtKB-KW"/>
</dbReference>
<name>A0A6L2NNW5_TANCI</name>
<feature type="compositionally biased region" description="Basic and acidic residues" evidence="21">
    <location>
        <begin position="455"/>
        <end position="468"/>
    </location>
</feature>
<dbReference type="InterPro" id="IPR033905">
    <property type="entry name" value="Secretory_peroxidase"/>
</dbReference>
<comment type="catalytic activity">
    <reaction evidence="1">
        <text>2 a phenolic donor + H2O2 = 2 a phenolic radical donor + 2 H2O</text>
        <dbReference type="Rhea" id="RHEA:56136"/>
        <dbReference type="ChEBI" id="CHEBI:15377"/>
        <dbReference type="ChEBI" id="CHEBI:16240"/>
        <dbReference type="ChEBI" id="CHEBI:139520"/>
        <dbReference type="ChEBI" id="CHEBI:139521"/>
        <dbReference type="EC" id="1.11.1.7"/>
    </reaction>
</comment>
<evidence type="ECO:0000256" key="21">
    <source>
        <dbReference type="SAM" id="MobiDB-lite"/>
    </source>
</evidence>
<keyword evidence="22" id="KW-0812">Transmembrane</keyword>
<protein>
    <recommendedName>
        <fullName evidence="13">Basic peroxidase</fullName>
        <ecNumber evidence="3">1.11.1.7</ecNumber>
    </recommendedName>
    <alternativeName>
        <fullName evidence="15">ZePrx33.44</fullName>
    </alternativeName>
    <alternativeName>
        <fullName evidence="14">ZePrx34.70</fullName>
    </alternativeName>
</protein>
<feature type="binding site" evidence="18">
    <location>
        <position position="69"/>
    </location>
    <ligand>
        <name>Ca(2+)</name>
        <dbReference type="ChEBI" id="CHEBI:29108"/>
        <label>1</label>
    </ligand>
</feature>
<feature type="disulfide bond" evidence="20">
    <location>
        <begin position="65"/>
        <end position="70"/>
    </location>
</feature>
<dbReference type="GO" id="GO:0020037">
    <property type="term" value="F:heme binding"/>
    <property type="evidence" value="ECO:0007669"/>
    <property type="project" value="InterPro"/>
</dbReference>
<keyword evidence="22" id="KW-1133">Transmembrane helix</keyword>
<feature type="binding site" evidence="18">
    <location>
        <position position="85"/>
    </location>
    <ligand>
        <name>Ca(2+)</name>
        <dbReference type="ChEBI" id="CHEBI:29108"/>
        <label>1</label>
    </ligand>
</feature>
<comment type="function">
    <text evidence="12">Removal of H(2)O(2), oxidation of toxic reductants, biosynthesis and degradation of lignin, suberization, auxin catabolism, response to environmental stresses such as wounding, pathogen attack and oxidative stress. These functions might be dependent on each isozyme/isoform in each plant tissue. Involved in the synthesis of highly polymerized lignins.</text>
</comment>
<reference evidence="25" key="1">
    <citation type="journal article" date="2019" name="Sci. Rep.">
        <title>Draft genome of Tanacetum cinerariifolium, the natural source of mosquito coil.</title>
        <authorList>
            <person name="Yamashiro T."/>
            <person name="Shiraishi A."/>
            <person name="Satake H."/>
            <person name="Nakayama K."/>
        </authorList>
    </citation>
    <scope>NUCLEOTIDE SEQUENCE</scope>
</reference>
<evidence type="ECO:0000256" key="7">
    <source>
        <dbReference type="ARBA" id="ARBA00022837"/>
    </source>
</evidence>
<comment type="cofactor">
    <cofactor evidence="18">
        <name>heme b</name>
        <dbReference type="ChEBI" id="CHEBI:60344"/>
    </cofactor>
    <text evidence="18">Binds 1 heme b (iron(II)-protoporphyrin IX) group per subunit.</text>
</comment>
<dbReference type="PROSITE" id="PS50873">
    <property type="entry name" value="PEROXIDASE_4"/>
    <property type="match status" value="1"/>
</dbReference>
<feature type="disulfide bond" evidence="20">
    <location>
        <begin position="32"/>
        <end position="112"/>
    </location>
</feature>
<dbReference type="PROSITE" id="PS00436">
    <property type="entry name" value="PEROXIDASE_2"/>
    <property type="match status" value="1"/>
</dbReference>
<feature type="binding site" evidence="18">
    <location>
        <position position="73"/>
    </location>
    <ligand>
        <name>Ca(2+)</name>
        <dbReference type="ChEBI" id="CHEBI:29108"/>
        <label>1</label>
    </ligand>
</feature>
<feature type="binding site" evidence="18">
    <location>
        <position position="246"/>
    </location>
    <ligand>
        <name>Ca(2+)</name>
        <dbReference type="ChEBI" id="CHEBI:29108"/>
        <label>2</label>
    </ligand>
</feature>
<feature type="binding site" evidence="18">
    <location>
        <position position="191"/>
    </location>
    <ligand>
        <name>Ca(2+)</name>
        <dbReference type="ChEBI" id="CHEBI:29108"/>
        <label>2</label>
    </ligand>
</feature>
<proteinExistence type="inferred from homology"/>
<keyword evidence="9 18" id="KW-0408">Iron</keyword>
<evidence type="ECO:0000256" key="23">
    <source>
        <dbReference type="SAM" id="SignalP"/>
    </source>
</evidence>
<dbReference type="InterPro" id="IPR002016">
    <property type="entry name" value="Haem_peroxidase"/>
</dbReference>
<evidence type="ECO:0000313" key="25">
    <source>
        <dbReference type="EMBL" id="GEU86692.1"/>
    </source>
</evidence>
<dbReference type="PANTHER" id="PTHR31388">
    <property type="entry name" value="PEROXIDASE 72-RELATED"/>
    <property type="match status" value="1"/>
</dbReference>
<evidence type="ECO:0000256" key="18">
    <source>
        <dbReference type="PIRSR" id="PIRSR600823-3"/>
    </source>
</evidence>
<dbReference type="EC" id="1.11.1.7" evidence="3"/>
<evidence type="ECO:0000256" key="17">
    <source>
        <dbReference type="PIRSR" id="PIRSR600823-2"/>
    </source>
</evidence>
<dbReference type="Gene3D" id="1.10.520.10">
    <property type="match status" value="1"/>
</dbReference>
<dbReference type="FunFam" id="1.10.520.10:FF:000009">
    <property type="entry name" value="Peroxidase"/>
    <property type="match status" value="1"/>
</dbReference>
<organism evidence="25">
    <name type="scientific">Tanacetum cinerariifolium</name>
    <name type="common">Dalmatian daisy</name>
    <name type="synonym">Chrysanthemum cinerariifolium</name>
    <dbReference type="NCBI Taxonomy" id="118510"/>
    <lineage>
        <taxon>Eukaryota</taxon>
        <taxon>Viridiplantae</taxon>
        <taxon>Streptophyta</taxon>
        <taxon>Embryophyta</taxon>
        <taxon>Tracheophyta</taxon>
        <taxon>Spermatophyta</taxon>
        <taxon>Magnoliopsida</taxon>
        <taxon>eudicotyledons</taxon>
        <taxon>Gunneridae</taxon>
        <taxon>Pentapetalae</taxon>
        <taxon>asterids</taxon>
        <taxon>campanulids</taxon>
        <taxon>Asterales</taxon>
        <taxon>Asteraceae</taxon>
        <taxon>Asteroideae</taxon>
        <taxon>Anthemideae</taxon>
        <taxon>Anthemidinae</taxon>
        <taxon>Tanacetum</taxon>
    </lineage>
</organism>
<dbReference type="InterPro" id="IPR010255">
    <property type="entry name" value="Haem_peroxidase_sf"/>
</dbReference>
<comment type="caution">
    <text evidence="25">The sequence shown here is derived from an EMBL/GenBank/DDBJ whole genome shotgun (WGS) entry which is preliminary data.</text>
</comment>
<evidence type="ECO:0000256" key="4">
    <source>
        <dbReference type="ARBA" id="ARBA00022559"/>
    </source>
</evidence>
<feature type="region of interest" description="Disordered" evidence="21">
    <location>
        <begin position="455"/>
        <end position="485"/>
    </location>
</feature>
<feature type="chain" id="PRO_5027108724" description="Basic peroxidase" evidence="23">
    <location>
        <begin position="22"/>
        <end position="485"/>
    </location>
</feature>
<dbReference type="InterPro" id="IPR019793">
    <property type="entry name" value="Peroxidases_heam-ligand_BS"/>
</dbReference>
<comment type="similarity">
    <text evidence="2">Belongs to the peroxidase family. Ascorbate peroxidase subfamily.</text>
</comment>
<dbReference type="PRINTS" id="PR00461">
    <property type="entry name" value="PLPEROXIDASE"/>
</dbReference>
<evidence type="ECO:0000256" key="22">
    <source>
        <dbReference type="SAM" id="Phobius"/>
    </source>
</evidence>
<evidence type="ECO:0000256" key="20">
    <source>
        <dbReference type="PIRSR" id="PIRSR600823-5"/>
    </source>
</evidence>
<evidence type="ECO:0000256" key="2">
    <source>
        <dbReference type="ARBA" id="ARBA00006873"/>
    </source>
</evidence>